<dbReference type="Gene3D" id="3.90.70.10">
    <property type="entry name" value="Cysteine proteinases"/>
    <property type="match status" value="1"/>
</dbReference>
<dbReference type="InterPro" id="IPR023210">
    <property type="entry name" value="NADP_OxRdtase_dom"/>
</dbReference>
<dbReference type="GO" id="GO:0016491">
    <property type="term" value="F:oxidoreductase activity"/>
    <property type="evidence" value="ECO:0007669"/>
    <property type="project" value="InterPro"/>
</dbReference>
<dbReference type="SUPFAM" id="SSF51430">
    <property type="entry name" value="NAD(P)-linked oxidoreductase"/>
    <property type="match status" value="1"/>
</dbReference>
<evidence type="ECO:0000259" key="3">
    <source>
        <dbReference type="Pfam" id="PF00248"/>
    </source>
</evidence>
<dbReference type="InterPro" id="IPR018170">
    <property type="entry name" value="Aldo/ket_reductase_CS"/>
</dbReference>
<dbReference type="EMBL" id="CAJPVJ010004674">
    <property type="protein sequence ID" value="CAG2168816.1"/>
    <property type="molecule type" value="Genomic_DNA"/>
</dbReference>
<gene>
    <name evidence="4" type="ORF">ONB1V03_LOCUS8300</name>
</gene>
<dbReference type="GO" id="GO:0006508">
    <property type="term" value="P:proteolysis"/>
    <property type="evidence" value="ECO:0007669"/>
    <property type="project" value="InterPro"/>
</dbReference>
<feature type="domain" description="Peptidase C1A papain C-terminal" evidence="2">
    <location>
        <begin position="2"/>
        <end position="76"/>
    </location>
</feature>
<evidence type="ECO:0008006" key="6">
    <source>
        <dbReference type="Google" id="ProtNLM"/>
    </source>
</evidence>
<dbReference type="Gene3D" id="3.20.20.100">
    <property type="entry name" value="NADP-dependent oxidoreductase domain"/>
    <property type="match status" value="1"/>
</dbReference>
<accession>A0A7R9M392</accession>
<dbReference type="EMBL" id="OC919499">
    <property type="protein sequence ID" value="CAD7651440.1"/>
    <property type="molecule type" value="Genomic_DNA"/>
</dbReference>
<dbReference type="InterPro" id="IPR000668">
    <property type="entry name" value="Peptidase_C1A_C"/>
</dbReference>
<dbReference type="PROSITE" id="PS00798">
    <property type="entry name" value="ALDOKETO_REDUCTASE_1"/>
    <property type="match status" value="1"/>
</dbReference>
<dbReference type="Proteomes" id="UP000728032">
    <property type="component" value="Unassembled WGS sequence"/>
</dbReference>
<reference evidence="4" key="1">
    <citation type="submission" date="2020-11" db="EMBL/GenBank/DDBJ databases">
        <authorList>
            <person name="Tran Van P."/>
        </authorList>
    </citation>
    <scope>NUCLEOTIDE SEQUENCE</scope>
</reference>
<evidence type="ECO:0000313" key="5">
    <source>
        <dbReference type="Proteomes" id="UP000728032"/>
    </source>
</evidence>
<organism evidence="4">
    <name type="scientific">Oppiella nova</name>
    <dbReference type="NCBI Taxonomy" id="334625"/>
    <lineage>
        <taxon>Eukaryota</taxon>
        <taxon>Metazoa</taxon>
        <taxon>Ecdysozoa</taxon>
        <taxon>Arthropoda</taxon>
        <taxon>Chelicerata</taxon>
        <taxon>Arachnida</taxon>
        <taxon>Acari</taxon>
        <taxon>Acariformes</taxon>
        <taxon>Sarcoptiformes</taxon>
        <taxon>Oribatida</taxon>
        <taxon>Brachypylina</taxon>
        <taxon>Oppioidea</taxon>
        <taxon>Oppiidae</taxon>
        <taxon>Oppiella</taxon>
    </lineage>
</organism>
<comment type="similarity">
    <text evidence="1">Belongs to the peptidase C1 family.</text>
</comment>
<dbReference type="PANTHER" id="PTHR12411">
    <property type="entry name" value="CYSTEINE PROTEASE FAMILY C1-RELATED"/>
    <property type="match status" value="1"/>
</dbReference>
<dbReference type="OrthoDB" id="6419041at2759"/>
<sequence>MGPLVVCVKSSSHVFQTYAGGILDSHDCNTTSALEHSLLLVGEGVANGTDYWLARNSYGKSWGENGYIRLAKDNIQHKLNDGNTIPALGYGTWQLVPDRKTTNGIGSQANAIKAIKEAVMVGYRHIDSAYMYDTEKVIGAAPK</sequence>
<proteinExistence type="inferred from homology"/>
<evidence type="ECO:0000256" key="1">
    <source>
        <dbReference type="ARBA" id="ARBA00008455"/>
    </source>
</evidence>
<dbReference type="InterPro" id="IPR038765">
    <property type="entry name" value="Papain-like_cys_pep_sf"/>
</dbReference>
<dbReference type="InterPro" id="IPR013128">
    <property type="entry name" value="Peptidase_C1A"/>
</dbReference>
<dbReference type="AlphaFoldDB" id="A0A7R9M392"/>
<protein>
    <recommendedName>
        <fullName evidence="6">Peptidase C1A papain C-terminal domain-containing protein</fullName>
    </recommendedName>
</protein>
<dbReference type="InterPro" id="IPR036812">
    <property type="entry name" value="NAD(P)_OxRdtase_dom_sf"/>
</dbReference>
<keyword evidence="5" id="KW-1185">Reference proteome</keyword>
<name>A0A7R9M392_9ACAR</name>
<dbReference type="Pfam" id="PF00248">
    <property type="entry name" value="Aldo_ket_red"/>
    <property type="match status" value="1"/>
</dbReference>
<evidence type="ECO:0000259" key="2">
    <source>
        <dbReference type="Pfam" id="PF00112"/>
    </source>
</evidence>
<dbReference type="GO" id="GO:0008234">
    <property type="term" value="F:cysteine-type peptidase activity"/>
    <property type="evidence" value="ECO:0007669"/>
    <property type="project" value="InterPro"/>
</dbReference>
<evidence type="ECO:0000313" key="4">
    <source>
        <dbReference type="EMBL" id="CAD7651440.1"/>
    </source>
</evidence>
<dbReference type="SUPFAM" id="SSF54001">
    <property type="entry name" value="Cysteine proteinases"/>
    <property type="match status" value="1"/>
</dbReference>
<dbReference type="Pfam" id="PF00112">
    <property type="entry name" value="Peptidase_C1"/>
    <property type="match status" value="1"/>
</dbReference>
<feature type="domain" description="NADP-dependent oxidoreductase" evidence="3">
    <location>
        <begin position="88"/>
        <end position="141"/>
    </location>
</feature>